<reference evidence="7 8" key="1">
    <citation type="journal article" date="2021" name="BMC Genomics">
        <title>Datura genome reveals duplications of psychoactive alkaloid biosynthetic genes and high mutation rate following tissue culture.</title>
        <authorList>
            <person name="Rajewski A."/>
            <person name="Carter-House D."/>
            <person name="Stajich J."/>
            <person name="Litt A."/>
        </authorList>
    </citation>
    <scope>NUCLEOTIDE SEQUENCE [LARGE SCALE GENOMIC DNA]</scope>
    <source>
        <strain evidence="7">AR-01</strain>
    </source>
</reference>
<keyword evidence="8" id="KW-1185">Reference proteome</keyword>
<evidence type="ECO:0000259" key="6">
    <source>
        <dbReference type="PROSITE" id="PS50296"/>
    </source>
</evidence>
<name>A0ABS8RSV2_DATST</name>
<comment type="function">
    <text evidence="1">Probably involved in translation.</text>
</comment>
<evidence type="ECO:0000256" key="5">
    <source>
        <dbReference type="SAM" id="MobiDB-lite"/>
    </source>
</evidence>
<dbReference type="Pfam" id="PF01253">
    <property type="entry name" value="SUI1"/>
    <property type="match status" value="1"/>
</dbReference>
<comment type="caution">
    <text evidence="7">The sequence shown here is derived from an EMBL/GenBank/DDBJ whole genome shotgun (WGS) entry which is preliminary data.</text>
</comment>
<keyword evidence="3" id="KW-0810">Translation regulation</keyword>
<dbReference type="PROSITE" id="PS50296">
    <property type="entry name" value="SUI1"/>
    <property type="match status" value="1"/>
</dbReference>
<organism evidence="7 8">
    <name type="scientific">Datura stramonium</name>
    <name type="common">Jimsonweed</name>
    <name type="synonym">Common thornapple</name>
    <dbReference type="NCBI Taxonomy" id="4076"/>
    <lineage>
        <taxon>Eukaryota</taxon>
        <taxon>Viridiplantae</taxon>
        <taxon>Streptophyta</taxon>
        <taxon>Embryophyta</taxon>
        <taxon>Tracheophyta</taxon>
        <taxon>Spermatophyta</taxon>
        <taxon>Magnoliopsida</taxon>
        <taxon>eudicotyledons</taxon>
        <taxon>Gunneridae</taxon>
        <taxon>Pentapetalae</taxon>
        <taxon>asterids</taxon>
        <taxon>lamiids</taxon>
        <taxon>Solanales</taxon>
        <taxon>Solanaceae</taxon>
        <taxon>Solanoideae</taxon>
        <taxon>Datureae</taxon>
        <taxon>Datura</taxon>
    </lineage>
</organism>
<evidence type="ECO:0000256" key="1">
    <source>
        <dbReference type="ARBA" id="ARBA00003130"/>
    </source>
</evidence>
<dbReference type="PANTHER" id="PTHR10388">
    <property type="entry name" value="EUKARYOTIC TRANSLATION INITIATION FACTOR SUI1"/>
    <property type="match status" value="1"/>
</dbReference>
<evidence type="ECO:0000313" key="7">
    <source>
        <dbReference type="EMBL" id="MCD7449877.1"/>
    </source>
</evidence>
<dbReference type="InterPro" id="IPR005874">
    <property type="entry name" value="SUI1_euk"/>
</dbReference>
<accession>A0ABS8RSV2</accession>
<dbReference type="EMBL" id="JACEIK010000108">
    <property type="protein sequence ID" value="MCD7449877.1"/>
    <property type="molecule type" value="Genomic_DNA"/>
</dbReference>
<evidence type="ECO:0000256" key="4">
    <source>
        <dbReference type="ARBA" id="ARBA00022917"/>
    </source>
</evidence>
<comment type="similarity">
    <text evidence="2">Belongs to the SUI1 family.</text>
</comment>
<dbReference type="InterPro" id="IPR036877">
    <property type="entry name" value="SUI1_dom_sf"/>
</dbReference>
<evidence type="ECO:0000256" key="2">
    <source>
        <dbReference type="ARBA" id="ARBA00005422"/>
    </source>
</evidence>
<feature type="domain" description="SUI1" evidence="6">
    <location>
        <begin position="173"/>
        <end position="243"/>
    </location>
</feature>
<dbReference type="SUPFAM" id="SSF55159">
    <property type="entry name" value="eIF1-like"/>
    <property type="match status" value="1"/>
</dbReference>
<proteinExistence type="inferred from homology"/>
<dbReference type="Proteomes" id="UP000823775">
    <property type="component" value="Unassembled WGS sequence"/>
</dbReference>
<dbReference type="NCBIfam" id="TIGR01160">
    <property type="entry name" value="SUI1_MOF2"/>
    <property type="match status" value="1"/>
</dbReference>
<evidence type="ECO:0000313" key="8">
    <source>
        <dbReference type="Proteomes" id="UP000823775"/>
    </source>
</evidence>
<dbReference type="CDD" id="cd11566">
    <property type="entry name" value="eIF1_SUI1"/>
    <property type="match status" value="1"/>
</dbReference>
<gene>
    <name evidence="7" type="ORF">HAX54_001920</name>
</gene>
<dbReference type="Gene3D" id="3.30.780.10">
    <property type="entry name" value="SUI1-like domain"/>
    <property type="match status" value="1"/>
</dbReference>
<dbReference type="InterPro" id="IPR001950">
    <property type="entry name" value="SUI1"/>
</dbReference>
<evidence type="ECO:0000256" key="3">
    <source>
        <dbReference type="ARBA" id="ARBA00022845"/>
    </source>
</evidence>
<keyword evidence="4" id="KW-0648">Protein biosynthesis</keyword>
<feature type="region of interest" description="Disordered" evidence="5">
    <location>
        <begin position="117"/>
        <end position="146"/>
    </location>
</feature>
<protein>
    <recommendedName>
        <fullName evidence="6">SUI1 domain-containing protein</fullName>
    </recommendedName>
</protein>
<sequence length="255" mass="28509">MIPKSKNKNSVQESKIVHHSAPVNIPDWSRFMYKFQEEIGNFVTNKYNSNFGSDDDEEVGKKMMKCDALHMNGLLKGKFLLSQCVKLSSCPISKLNVHMFDTNIQIPTSFDPLAEAKEDQKVAPSASGSRGAKYRGSPGVSGSRGAKDIEIPTAFDPFAEANHVGASGTKEYVHIRIQQRNNRKSLTTIQGLKKEFNYGKILKDLKEEFCCNGNVVLDKELGKVIQLQGDQRKDVSQFLLNADIVKKEQIKIHGF</sequence>